<protein>
    <submittedName>
        <fullName evidence="3">NAD-P-binding protein</fullName>
    </submittedName>
</protein>
<dbReference type="Gene3D" id="3.40.50.720">
    <property type="entry name" value="NAD(P)-binding Rossmann-like Domain"/>
    <property type="match status" value="1"/>
</dbReference>
<evidence type="ECO:0000256" key="2">
    <source>
        <dbReference type="RuleBase" id="RU000363"/>
    </source>
</evidence>
<dbReference type="PANTHER" id="PTHR43157:SF31">
    <property type="entry name" value="PHOSPHATIDYLINOSITOL-GLYCAN BIOSYNTHESIS CLASS F PROTEIN"/>
    <property type="match status" value="1"/>
</dbReference>
<dbReference type="InterPro" id="IPR036291">
    <property type="entry name" value="NAD(P)-bd_dom_sf"/>
</dbReference>
<dbReference type="SUPFAM" id="SSF51735">
    <property type="entry name" value="NAD(P)-binding Rossmann-fold domains"/>
    <property type="match status" value="1"/>
</dbReference>
<dbReference type="Proteomes" id="UP000807353">
    <property type="component" value="Unassembled WGS sequence"/>
</dbReference>
<evidence type="ECO:0000313" key="3">
    <source>
        <dbReference type="EMBL" id="KAF9457627.1"/>
    </source>
</evidence>
<proteinExistence type="inferred from homology"/>
<dbReference type="EMBL" id="MU150364">
    <property type="protein sequence ID" value="KAF9457627.1"/>
    <property type="molecule type" value="Genomic_DNA"/>
</dbReference>
<comment type="similarity">
    <text evidence="2">Belongs to the short-chain dehydrogenases/reductases (SDR) family.</text>
</comment>
<sequence length="354" mass="39893">MLDLPLFIQKPPSTANVISSVYDAVRSFVIFLAMMLSFRYDRFRARDFDPSLHMSDLKGKVAVVTGGNAGIGFSTVKHLVRRGAKVYVASRNESKAAAAIFELQQEPNIGQLEFLHVDLLDAKDVKKAAEILLSKEGRLDILVNNASLLIQEPPQFHQGILDYMLVNHISPFIFTETLLPLMKHTAKEHNSDVRIINVSSDAHHKASPSIRFRNIEDINTIYSQYPVPFYQRYCATKFAGVLFTEELQRRLDAERVPIIVMALHPGNVNTFANSMPYPRIAWWIMRLLFMDPDVGAFTTAFAAASPVVKEDERYRGGYLQPIAKLGKALDLENGEDLAKELWNTTESVILNLDI</sequence>
<dbReference type="OrthoDB" id="191139at2759"/>
<dbReference type="GO" id="GO:0016491">
    <property type="term" value="F:oxidoreductase activity"/>
    <property type="evidence" value="ECO:0007669"/>
    <property type="project" value="UniProtKB-KW"/>
</dbReference>
<dbReference type="AlphaFoldDB" id="A0A9P6C9X1"/>
<organism evidence="3 4">
    <name type="scientific">Collybia nuda</name>
    <dbReference type="NCBI Taxonomy" id="64659"/>
    <lineage>
        <taxon>Eukaryota</taxon>
        <taxon>Fungi</taxon>
        <taxon>Dikarya</taxon>
        <taxon>Basidiomycota</taxon>
        <taxon>Agaricomycotina</taxon>
        <taxon>Agaricomycetes</taxon>
        <taxon>Agaricomycetidae</taxon>
        <taxon>Agaricales</taxon>
        <taxon>Tricholomatineae</taxon>
        <taxon>Clitocybaceae</taxon>
        <taxon>Collybia</taxon>
    </lineage>
</organism>
<comment type="caution">
    <text evidence="3">The sequence shown here is derived from an EMBL/GenBank/DDBJ whole genome shotgun (WGS) entry which is preliminary data.</text>
</comment>
<dbReference type="PANTHER" id="PTHR43157">
    <property type="entry name" value="PHOSPHATIDYLINOSITOL-GLYCAN BIOSYNTHESIS CLASS F PROTEIN-RELATED"/>
    <property type="match status" value="1"/>
</dbReference>
<evidence type="ECO:0000313" key="4">
    <source>
        <dbReference type="Proteomes" id="UP000807353"/>
    </source>
</evidence>
<dbReference type="InterPro" id="IPR002347">
    <property type="entry name" value="SDR_fam"/>
</dbReference>
<gene>
    <name evidence="3" type="ORF">BDZ94DRAFT_1292329</name>
</gene>
<keyword evidence="1" id="KW-0560">Oxidoreductase</keyword>
<dbReference type="Pfam" id="PF00106">
    <property type="entry name" value="adh_short"/>
    <property type="match status" value="2"/>
</dbReference>
<dbReference type="PRINTS" id="PR00080">
    <property type="entry name" value="SDRFAMILY"/>
</dbReference>
<accession>A0A9P6C9X1</accession>
<keyword evidence="4" id="KW-1185">Reference proteome</keyword>
<name>A0A9P6C9X1_9AGAR</name>
<dbReference type="PRINTS" id="PR00081">
    <property type="entry name" value="GDHRDH"/>
</dbReference>
<reference evidence="3" key="1">
    <citation type="submission" date="2020-11" db="EMBL/GenBank/DDBJ databases">
        <authorList>
            <consortium name="DOE Joint Genome Institute"/>
            <person name="Ahrendt S."/>
            <person name="Riley R."/>
            <person name="Andreopoulos W."/>
            <person name="Labutti K."/>
            <person name="Pangilinan J."/>
            <person name="Ruiz-Duenas F.J."/>
            <person name="Barrasa J.M."/>
            <person name="Sanchez-Garcia M."/>
            <person name="Camarero S."/>
            <person name="Miyauchi S."/>
            <person name="Serrano A."/>
            <person name="Linde D."/>
            <person name="Babiker R."/>
            <person name="Drula E."/>
            <person name="Ayuso-Fernandez I."/>
            <person name="Pacheco R."/>
            <person name="Padilla G."/>
            <person name="Ferreira P."/>
            <person name="Barriuso J."/>
            <person name="Kellner H."/>
            <person name="Castanera R."/>
            <person name="Alfaro M."/>
            <person name="Ramirez L."/>
            <person name="Pisabarro A.G."/>
            <person name="Kuo A."/>
            <person name="Tritt A."/>
            <person name="Lipzen A."/>
            <person name="He G."/>
            <person name="Yan M."/>
            <person name="Ng V."/>
            <person name="Cullen D."/>
            <person name="Martin F."/>
            <person name="Rosso M.-N."/>
            <person name="Henrissat B."/>
            <person name="Hibbett D."/>
            <person name="Martinez A.T."/>
            <person name="Grigoriev I.V."/>
        </authorList>
    </citation>
    <scope>NUCLEOTIDE SEQUENCE</scope>
    <source>
        <strain evidence="3">CBS 247.69</strain>
    </source>
</reference>
<evidence type="ECO:0000256" key="1">
    <source>
        <dbReference type="ARBA" id="ARBA00023002"/>
    </source>
</evidence>